<comment type="caution">
    <text evidence="7">The sequence shown here is derived from an EMBL/GenBank/DDBJ whole genome shotgun (WGS) entry which is preliminary data.</text>
</comment>
<keyword evidence="5 6" id="KW-0472">Membrane</keyword>
<feature type="transmembrane region" description="Helical" evidence="6">
    <location>
        <begin position="73"/>
        <end position="93"/>
    </location>
</feature>
<keyword evidence="2" id="KW-0813">Transport</keyword>
<dbReference type="InterPro" id="IPR002293">
    <property type="entry name" value="AA/rel_permease1"/>
</dbReference>
<proteinExistence type="predicted"/>
<dbReference type="AlphaFoldDB" id="X1BRJ1"/>
<evidence type="ECO:0000256" key="4">
    <source>
        <dbReference type="ARBA" id="ARBA00022989"/>
    </source>
</evidence>
<evidence type="ECO:0000256" key="3">
    <source>
        <dbReference type="ARBA" id="ARBA00022692"/>
    </source>
</evidence>
<evidence type="ECO:0000256" key="6">
    <source>
        <dbReference type="SAM" id="Phobius"/>
    </source>
</evidence>
<evidence type="ECO:0000256" key="5">
    <source>
        <dbReference type="ARBA" id="ARBA00023136"/>
    </source>
</evidence>
<comment type="subcellular location">
    <subcellularLocation>
        <location evidence="1">Membrane</location>
        <topology evidence="1">Multi-pass membrane protein</topology>
    </subcellularLocation>
</comment>
<dbReference type="PANTHER" id="PTHR43243">
    <property type="entry name" value="INNER MEMBRANE TRANSPORTER YGJI-RELATED"/>
    <property type="match status" value="1"/>
</dbReference>
<evidence type="ECO:0000313" key="7">
    <source>
        <dbReference type="EMBL" id="GAG86788.1"/>
    </source>
</evidence>
<gene>
    <name evidence="7" type="ORF">S01H4_22351</name>
</gene>
<reference evidence="7" key="1">
    <citation type="journal article" date="2014" name="Front. Microbiol.">
        <title>High frequency of phylogenetically diverse reductive dehalogenase-homologous genes in deep subseafloor sedimentary metagenomes.</title>
        <authorList>
            <person name="Kawai M."/>
            <person name="Futagami T."/>
            <person name="Toyoda A."/>
            <person name="Takaki Y."/>
            <person name="Nishi S."/>
            <person name="Hori S."/>
            <person name="Arai W."/>
            <person name="Tsubouchi T."/>
            <person name="Morono Y."/>
            <person name="Uchiyama I."/>
            <person name="Ito T."/>
            <person name="Fujiyama A."/>
            <person name="Inagaki F."/>
            <person name="Takami H."/>
        </authorList>
    </citation>
    <scope>NUCLEOTIDE SEQUENCE</scope>
    <source>
        <strain evidence="7">Expedition CK06-06</strain>
    </source>
</reference>
<sequence length="95" mass="10230">MEKLGTKRELGLFYGVIAGLGGGIGIEFYVLLQYSTFLAGPAVVLSLFISGILTILTMFSYSELGAAISRFGGEYTFAKVAFGGFIAFLAGWIRW</sequence>
<evidence type="ECO:0000256" key="2">
    <source>
        <dbReference type="ARBA" id="ARBA00022448"/>
    </source>
</evidence>
<name>X1BRJ1_9ZZZZ</name>
<organism evidence="7">
    <name type="scientific">marine sediment metagenome</name>
    <dbReference type="NCBI Taxonomy" id="412755"/>
    <lineage>
        <taxon>unclassified sequences</taxon>
        <taxon>metagenomes</taxon>
        <taxon>ecological metagenomes</taxon>
    </lineage>
</organism>
<dbReference type="GO" id="GO:0016020">
    <property type="term" value="C:membrane"/>
    <property type="evidence" value="ECO:0007669"/>
    <property type="project" value="UniProtKB-SubCell"/>
</dbReference>
<accession>X1BRJ1</accession>
<evidence type="ECO:0000256" key="1">
    <source>
        <dbReference type="ARBA" id="ARBA00004141"/>
    </source>
</evidence>
<dbReference type="PANTHER" id="PTHR43243:SF4">
    <property type="entry name" value="CATIONIC AMINO ACID TRANSPORTER 4"/>
    <property type="match status" value="1"/>
</dbReference>
<dbReference type="Gene3D" id="1.20.1740.10">
    <property type="entry name" value="Amino acid/polyamine transporter I"/>
    <property type="match status" value="1"/>
</dbReference>
<evidence type="ECO:0008006" key="8">
    <source>
        <dbReference type="Google" id="ProtNLM"/>
    </source>
</evidence>
<keyword evidence="3 6" id="KW-0812">Transmembrane</keyword>
<feature type="transmembrane region" description="Helical" evidence="6">
    <location>
        <begin position="38"/>
        <end position="61"/>
    </location>
</feature>
<feature type="transmembrane region" description="Helical" evidence="6">
    <location>
        <begin position="12"/>
        <end position="32"/>
    </location>
</feature>
<feature type="non-terminal residue" evidence="7">
    <location>
        <position position="95"/>
    </location>
</feature>
<dbReference type="Pfam" id="PF13520">
    <property type="entry name" value="AA_permease_2"/>
    <property type="match status" value="1"/>
</dbReference>
<dbReference type="EMBL" id="BART01010231">
    <property type="protein sequence ID" value="GAG86788.1"/>
    <property type="molecule type" value="Genomic_DNA"/>
</dbReference>
<keyword evidence="4 6" id="KW-1133">Transmembrane helix</keyword>
<dbReference type="GO" id="GO:0015171">
    <property type="term" value="F:amino acid transmembrane transporter activity"/>
    <property type="evidence" value="ECO:0007669"/>
    <property type="project" value="TreeGrafter"/>
</dbReference>
<protein>
    <recommendedName>
        <fullName evidence="8">Amino acid permease/ SLC12A domain-containing protein</fullName>
    </recommendedName>
</protein>